<dbReference type="SUPFAM" id="SSF56672">
    <property type="entry name" value="DNA/RNA polymerases"/>
    <property type="match status" value="1"/>
</dbReference>
<comment type="caution">
    <text evidence="2">The sequence shown here is derived from an EMBL/GenBank/DDBJ whole genome shotgun (WGS) entry which is preliminary data.</text>
</comment>
<proteinExistence type="predicted"/>
<dbReference type="EMBL" id="CAJNRE010010276">
    <property type="protein sequence ID" value="CAF2089334.1"/>
    <property type="molecule type" value="Genomic_DNA"/>
</dbReference>
<name>A0A816ST67_9BILA</name>
<dbReference type="PROSITE" id="PS50878">
    <property type="entry name" value="RT_POL"/>
    <property type="match status" value="1"/>
</dbReference>
<dbReference type="AlphaFoldDB" id="A0A816ST67"/>
<organism evidence="2 3">
    <name type="scientific">Rotaria magnacalcarata</name>
    <dbReference type="NCBI Taxonomy" id="392030"/>
    <lineage>
        <taxon>Eukaryota</taxon>
        <taxon>Metazoa</taxon>
        <taxon>Spiralia</taxon>
        <taxon>Gnathifera</taxon>
        <taxon>Rotifera</taxon>
        <taxon>Eurotatoria</taxon>
        <taxon>Bdelloidea</taxon>
        <taxon>Philodinida</taxon>
        <taxon>Philodinidae</taxon>
        <taxon>Rotaria</taxon>
    </lineage>
</organism>
<dbReference type="InterPro" id="IPR043502">
    <property type="entry name" value="DNA/RNA_pol_sf"/>
</dbReference>
<dbReference type="PANTHER" id="PTHR36688:SF1">
    <property type="entry name" value="ENDONUCLEASE_EXONUCLEASE_PHOSPHATASE DOMAIN-CONTAINING PROTEIN"/>
    <property type="match status" value="1"/>
</dbReference>
<dbReference type="InterPro" id="IPR000477">
    <property type="entry name" value="RT_dom"/>
</dbReference>
<dbReference type="Proteomes" id="UP000663824">
    <property type="component" value="Unassembled WGS sequence"/>
</dbReference>
<sequence length="434" mass="50380">MKSDRIGFQTNGNFPVVNWTVFQIVLSLLQDFWIKESEIQDAENWYLNYTRFLVALKNRVTKWRNRNRYRPSLPPYIVGMLKQVRRVRNKYYRERKINFGVEVERTRLLLRTQTKQVKNEVNNYKSERWNVFLSTIQESHDRNCKHFWSHLSKIYKPKTLPISKLKTGSSTIADRQEITNMLYSYYKEQANSPNIDENEQHDQKICRCTPSRPNPTNLALATHSTLFEKVLLERVSNWAVGAQLVPIEQSSFRQGGLIATRVLSIYQEIQNNLAANMPTLALYVDYRKAYDMVWHADLLVKLHDLGIPKALLKMTASWLGNRQAYIAFGDKVSEKYKIDIELPQGSSLSPFLFILYHCDLIQCLGAHSVHIFADDLSALITAPITKSLATIISYLEKEGTEVCRKIAAYTKKWKQPIQRTENSSSAFLQTDQAT</sequence>
<dbReference type="Pfam" id="PF00078">
    <property type="entry name" value="RVT_1"/>
    <property type="match status" value="1"/>
</dbReference>
<feature type="domain" description="Reverse transcriptase" evidence="1">
    <location>
        <begin position="143"/>
        <end position="434"/>
    </location>
</feature>
<gene>
    <name evidence="2" type="ORF">MBJ925_LOCUS20061</name>
</gene>
<dbReference type="PANTHER" id="PTHR36688">
    <property type="entry name" value="ENDO/EXONUCLEASE/PHOSPHATASE DOMAIN-CONTAINING PROTEIN"/>
    <property type="match status" value="1"/>
</dbReference>
<dbReference type="InterPro" id="IPR052560">
    <property type="entry name" value="RdDP_mobile_element"/>
</dbReference>
<evidence type="ECO:0000259" key="1">
    <source>
        <dbReference type="PROSITE" id="PS50878"/>
    </source>
</evidence>
<evidence type="ECO:0000313" key="2">
    <source>
        <dbReference type="EMBL" id="CAF2089334.1"/>
    </source>
</evidence>
<reference evidence="2" key="1">
    <citation type="submission" date="2021-02" db="EMBL/GenBank/DDBJ databases">
        <authorList>
            <person name="Nowell W R."/>
        </authorList>
    </citation>
    <scope>NUCLEOTIDE SEQUENCE</scope>
</reference>
<protein>
    <recommendedName>
        <fullName evidence="1">Reverse transcriptase domain-containing protein</fullName>
    </recommendedName>
</protein>
<accession>A0A816ST67</accession>
<evidence type="ECO:0000313" key="3">
    <source>
        <dbReference type="Proteomes" id="UP000663824"/>
    </source>
</evidence>